<sequence length="97" mass="11298">MKVEIYGIPEEVHRCPGCVSARHLLDSLGIEYTFYSVINKSQNSLGFDYDRERITECAKRIGCFPNLMLRYPVIFIDDKKVPRLKQHLEDLGYDTDL</sequence>
<dbReference type="Gene3D" id="3.40.30.10">
    <property type="entry name" value="Glutaredoxin"/>
    <property type="match status" value="1"/>
</dbReference>
<dbReference type="RefSeq" id="YP_009146506.1">
    <property type="nucleotide sequence ID" value="NC_027331.1"/>
</dbReference>
<feature type="domain" description="Glutaredoxin" evidence="1">
    <location>
        <begin position="4"/>
        <end position="79"/>
    </location>
</feature>
<dbReference type="GeneID" id="24721672"/>
<dbReference type="EMBL" id="KM236240">
    <property type="protein sequence ID" value="AIX12044.1"/>
    <property type="molecule type" value="Genomic_DNA"/>
</dbReference>
<evidence type="ECO:0000259" key="1">
    <source>
        <dbReference type="Pfam" id="PF00462"/>
    </source>
</evidence>
<organism evidence="2 3">
    <name type="scientific">Citrobacter phage Moon</name>
    <dbReference type="NCBI Taxonomy" id="1540095"/>
    <lineage>
        <taxon>Viruses</taxon>
        <taxon>Duplodnaviria</taxon>
        <taxon>Heunggongvirae</taxon>
        <taxon>Uroviricota</taxon>
        <taxon>Caudoviricetes</taxon>
        <taxon>Pantevenvirales</taxon>
        <taxon>Straboviridae</taxon>
        <taxon>Tevenvirinae</taxon>
        <taxon>Moonvirus</taxon>
        <taxon>Moonvirus moon</taxon>
    </lineage>
</organism>
<protein>
    <submittedName>
        <fullName evidence="2">Glutaredoxin</fullName>
    </submittedName>
</protein>
<gene>
    <name evidence="2" type="ORF">CPT_Moon73</name>
</gene>
<accession>A0A0A0YP40</accession>
<dbReference type="InterPro" id="IPR002109">
    <property type="entry name" value="Glutaredoxin"/>
</dbReference>
<keyword evidence="3" id="KW-1185">Reference proteome</keyword>
<dbReference type="Pfam" id="PF00462">
    <property type="entry name" value="Glutaredoxin"/>
    <property type="match status" value="1"/>
</dbReference>
<dbReference type="SUPFAM" id="SSF52833">
    <property type="entry name" value="Thioredoxin-like"/>
    <property type="match status" value="1"/>
</dbReference>
<dbReference type="InterPro" id="IPR036249">
    <property type="entry name" value="Thioredoxin-like_sf"/>
</dbReference>
<reference evidence="2 3" key="1">
    <citation type="journal article" date="2015" name="Genome Announc.">
        <title>Complete Genome Sequence of Citrobacter freundii Myophage Moon.</title>
        <authorList>
            <person name="Edwards G.B."/>
            <person name="Luna A.J."/>
            <person name="Hernandez A.C."/>
            <person name="Kuty Everett G.F."/>
        </authorList>
    </citation>
    <scope>NUCLEOTIDE SEQUENCE [LARGE SCALE GENOMIC DNA]</scope>
</reference>
<proteinExistence type="predicted"/>
<evidence type="ECO:0000313" key="2">
    <source>
        <dbReference type="EMBL" id="AIX12044.1"/>
    </source>
</evidence>
<dbReference type="Proteomes" id="UP000030323">
    <property type="component" value="Segment"/>
</dbReference>
<evidence type="ECO:0000313" key="3">
    <source>
        <dbReference type="Proteomes" id="UP000030323"/>
    </source>
</evidence>
<name>A0A0A0YP40_9CAUD</name>
<dbReference type="KEGG" id="vg:24721672"/>